<organism evidence="5 6">
    <name type="scientific">Solidesulfovibrio magneticus (strain ATCC 700980 / DSM 13731 / RS-1)</name>
    <name type="common">Desulfovibrio magneticus</name>
    <dbReference type="NCBI Taxonomy" id="573370"/>
    <lineage>
        <taxon>Bacteria</taxon>
        <taxon>Pseudomonadati</taxon>
        <taxon>Thermodesulfobacteriota</taxon>
        <taxon>Desulfovibrionia</taxon>
        <taxon>Desulfovibrionales</taxon>
        <taxon>Desulfovibrionaceae</taxon>
        <taxon>Solidesulfovibrio</taxon>
    </lineage>
</organism>
<evidence type="ECO:0000259" key="3">
    <source>
        <dbReference type="PROSITE" id="PS50110"/>
    </source>
</evidence>
<dbReference type="HOGENOM" id="CLU_000445_92_10_7"/>
<dbReference type="eggNOG" id="COG3437">
    <property type="taxonomic scope" value="Bacteria"/>
</dbReference>
<dbReference type="PROSITE" id="PS50110">
    <property type="entry name" value="RESPONSE_REGULATORY"/>
    <property type="match status" value="1"/>
</dbReference>
<dbReference type="Gene3D" id="3.40.50.2300">
    <property type="match status" value="1"/>
</dbReference>
<keyword evidence="1" id="KW-0378">Hydrolase</keyword>
<evidence type="ECO:0000313" key="6">
    <source>
        <dbReference type="Proteomes" id="UP000009071"/>
    </source>
</evidence>
<reference evidence="5 6" key="1">
    <citation type="journal article" date="2009" name="Genome Res.">
        <title>Whole genome sequence of Desulfovibrio magneticus strain RS-1 revealed common gene clusters in magnetotactic bacteria.</title>
        <authorList>
            <person name="Nakazawa H."/>
            <person name="Arakaki A."/>
            <person name="Narita-Yamada S."/>
            <person name="Yashiro I."/>
            <person name="Jinno K."/>
            <person name="Aoki N."/>
            <person name="Tsuruyama A."/>
            <person name="Okamura Y."/>
            <person name="Tanikawa S."/>
            <person name="Fujita N."/>
            <person name="Takeyama H."/>
            <person name="Matsunaga T."/>
        </authorList>
    </citation>
    <scope>NUCLEOTIDE SEQUENCE [LARGE SCALE GENOMIC DNA]</scope>
    <source>
        <strain evidence="6">ATCC 700980 / DSM 13731 / RS-1</strain>
    </source>
</reference>
<gene>
    <name evidence="5" type="ordered locus">DMR_35490</name>
</gene>
<dbReference type="KEGG" id="dma:DMR_35490"/>
<dbReference type="GO" id="GO:0004112">
    <property type="term" value="F:cyclic-nucleotide phosphodiesterase activity"/>
    <property type="evidence" value="ECO:0007669"/>
    <property type="project" value="UniProtKB-ARBA"/>
</dbReference>
<dbReference type="InterPro" id="IPR052020">
    <property type="entry name" value="Cyclic_di-GMP/3'3'-cGAMP_PDE"/>
</dbReference>
<dbReference type="FunFam" id="1.10.3210.10:FF:000018">
    <property type="entry name" value="Two-component system response regulator"/>
    <property type="match status" value="1"/>
</dbReference>
<proteinExistence type="predicted"/>
<name>C4XLA1_SOLM1</name>
<dbReference type="GO" id="GO:0009214">
    <property type="term" value="P:cyclic nucleotide catabolic process"/>
    <property type="evidence" value="ECO:0007669"/>
    <property type="project" value="UniProtKB-ARBA"/>
</dbReference>
<dbReference type="PANTHER" id="PTHR45228">
    <property type="entry name" value="CYCLIC DI-GMP PHOSPHODIESTERASE TM_0186-RELATED"/>
    <property type="match status" value="1"/>
</dbReference>
<dbReference type="SUPFAM" id="SSF109604">
    <property type="entry name" value="HD-domain/PDEase-like"/>
    <property type="match status" value="1"/>
</dbReference>
<keyword evidence="2" id="KW-0597">Phosphoprotein</keyword>
<dbReference type="SUPFAM" id="SSF52172">
    <property type="entry name" value="CheY-like"/>
    <property type="match status" value="1"/>
</dbReference>
<dbReference type="CDD" id="cd00077">
    <property type="entry name" value="HDc"/>
    <property type="match status" value="1"/>
</dbReference>
<evidence type="ECO:0000313" key="5">
    <source>
        <dbReference type="EMBL" id="BAH77040.1"/>
    </source>
</evidence>
<dbReference type="Pfam" id="PF13487">
    <property type="entry name" value="HD_5"/>
    <property type="match status" value="1"/>
</dbReference>
<feature type="domain" description="HD-GYP" evidence="4">
    <location>
        <begin position="178"/>
        <end position="375"/>
    </location>
</feature>
<dbReference type="SMART" id="SM00448">
    <property type="entry name" value="REC"/>
    <property type="match status" value="1"/>
</dbReference>
<dbReference type="OrthoDB" id="9769359at2"/>
<dbReference type="GO" id="GO:0000160">
    <property type="term" value="P:phosphorelay signal transduction system"/>
    <property type="evidence" value="ECO:0007669"/>
    <property type="project" value="InterPro"/>
</dbReference>
<feature type="domain" description="Response regulatory" evidence="3">
    <location>
        <begin position="22"/>
        <end position="137"/>
    </location>
</feature>
<dbReference type="RefSeq" id="WP_015862185.1">
    <property type="nucleotide sequence ID" value="NC_012796.1"/>
</dbReference>
<dbReference type="STRING" id="573370.DMR_35490"/>
<dbReference type="InterPro" id="IPR003607">
    <property type="entry name" value="HD/PDEase_dom"/>
</dbReference>
<protein>
    <submittedName>
        <fullName evidence="5">Response regulator receiver protein</fullName>
    </submittedName>
</protein>
<dbReference type="Proteomes" id="UP000009071">
    <property type="component" value="Chromosome"/>
</dbReference>
<dbReference type="Pfam" id="PF00072">
    <property type="entry name" value="Response_reg"/>
    <property type="match status" value="1"/>
</dbReference>
<accession>C4XLA1</accession>
<dbReference type="PROSITE" id="PS51832">
    <property type="entry name" value="HD_GYP"/>
    <property type="match status" value="1"/>
</dbReference>
<dbReference type="EMBL" id="AP010904">
    <property type="protein sequence ID" value="BAH77040.1"/>
    <property type="molecule type" value="Genomic_DNA"/>
</dbReference>
<dbReference type="InterPro" id="IPR011006">
    <property type="entry name" value="CheY-like_superfamily"/>
</dbReference>
<dbReference type="Gene3D" id="1.10.3210.10">
    <property type="entry name" value="Hypothetical protein af1432"/>
    <property type="match status" value="1"/>
</dbReference>
<feature type="modified residue" description="4-aspartylphosphate" evidence="2">
    <location>
        <position position="70"/>
    </location>
</feature>
<evidence type="ECO:0000259" key="4">
    <source>
        <dbReference type="PROSITE" id="PS51832"/>
    </source>
</evidence>
<sequence length="376" mass="42210">MQGDILLSHIGERLVIVDTPKRILAIDDERINLRVIGGLLRNLGHEPILTESFAEAQPLLDASIDLVLLDVMMPETDGFTVARHIREMPGVSDVPIIMVTALTSKQDRLKAVEAGANDFISKPIDLTELRVRMGSLLKMKESQDEVKRYQAELEEMVAVRTSALKMALDNVQESQRTILAAHLETIHRLASAAEFKDEETADHIQRMSRYCALLAARLGLPDAEVDLVLQASPMHDIGKIGIPDSILLKPAKLTPDEWEIMKRHTIYGARILGESNFELLRVGEIIAMSHHEKWDGSGYPKGLVGEDIPLYGRICAVADVFDALTSRRPYKEAFSNEKSLDIMRAGRGSHFDPRILDVFFHDFDRVEEIQREFVDS</sequence>
<dbReference type="InterPro" id="IPR001789">
    <property type="entry name" value="Sig_transdc_resp-reg_receiver"/>
</dbReference>
<dbReference type="InterPro" id="IPR037522">
    <property type="entry name" value="HD_GYP_dom"/>
</dbReference>
<evidence type="ECO:0000256" key="1">
    <source>
        <dbReference type="ARBA" id="ARBA00022801"/>
    </source>
</evidence>
<dbReference type="AlphaFoldDB" id="C4XLA1"/>
<keyword evidence="6" id="KW-1185">Reference proteome</keyword>
<evidence type="ECO:0000256" key="2">
    <source>
        <dbReference type="PROSITE-ProRule" id="PRU00169"/>
    </source>
</evidence>
<dbReference type="SMART" id="SM00471">
    <property type="entry name" value="HDc"/>
    <property type="match status" value="1"/>
</dbReference>